<dbReference type="PANTHER" id="PTHR11328:SF24">
    <property type="entry name" value="MAJOR FACILITATOR SUPERFAMILY (MFS) PROFILE DOMAIN-CONTAINING PROTEIN"/>
    <property type="match status" value="1"/>
</dbReference>
<feature type="transmembrane region" description="Helical" evidence="2">
    <location>
        <begin position="338"/>
        <end position="357"/>
    </location>
</feature>
<comment type="caution">
    <text evidence="3">The sequence shown here is derived from an EMBL/GenBank/DDBJ whole genome shotgun (WGS) entry which is preliminary data.</text>
</comment>
<dbReference type="Gene3D" id="1.20.1250.20">
    <property type="entry name" value="MFS general substrate transporter like domains"/>
    <property type="match status" value="2"/>
</dbReference>
<proteinExistence type="predicted"/>
<dbReference type="SUPFAM" id="SSF103473">
    <property type="entry name" value="MFS general substrate transporter"/>
    <property type="match status" value="1"/>
</dbReference>
<dbReference type="PANTHER" id="PTHR11328">
    <property type="entry name" value="MAJOR FACILITATOR SUPERFAMILY DOMAIN-CONTAINING PROTEIN"/>
    <property type="match status" value="1"/>
</dbReference>
<feature type="transmembrane region" description="Helical" evidence="2">
    <location>
        <begin position="114"/>
        <end position="132"/>
    </location>
</feature>
<gene>
    <name evidence="3" type="primary">uidB_1</name>
    <name evidence="3" type="ORF">GALL_12520</name>
</gene>
<dbReference type="GO" id="GO:0008643">
    <property type="term" value="P:carbohydrate transport"/>
    <property type="evidence" value="ECO:0007669"/>
    <property type="project" value="InterPro"/>
</dbReference>
<keyword evidence="2" id="KW-0472">Membrane</keyword>
<dbReference type="AlphaFoldDB" id="A0A1J5TRH8"/>
<feature type="region of interest" description="Disordered" evidence="1">
    <location>
        <begin position="1"/>
        <end position="34"/>
    </location>
</feature>
<organism evidence="3">
    <name type="scientific">mine drainage metagenome</name>
    <dbReference type="NCBI Taxonomy" id="410659"/>
    <lineage>
        <taxon>unclassified sequences</taxon>
        <taxon>metagenomes</taxon>
        <taxon>ecological metagenomes</taxon>
    </lineage>
</organism>
<dbReference type="Pfam" id="PF13347">
    <property type="entry name" value="MFS_2"/>
    <property type="match status" value="1"/>
</dbReference>
<accession>A0A1J5TRH8</accession>
<feature type="transmembrane region" description="Helical" evidence="2">
    <location>
        <begin position="420"/>
        <end position="440"/>
    </location>
</feature>
<keyword evidence="2" id="KW-1133">Transmembrane helix</keyword>
<evidence type="ECO:0000256" key="2">
    <source>
        <dbReference type="SAM" id="Phobius"/>
    </source>
</evidence>
<dbReference type="InterPro" id="IPR036259">
    <property type="entry name" value="MFS_trans_sf"/>
</dbReference>
<dbReference type="GO" id="GO:0005886">
    <property type="term" value="C:plasma membrane"/>
    <property type="evidence" value="ECO:0007669"/>
    <property type="project" value="TreeGrafter"/>
</dbReference>
<sequence length="493" mass="53767">MSAPTSDLDAVAPPSASPPAPRRPASSSSRATRPEDRIGFWEKAALGLGSLPLFFGTAAVKGLTIPVYQMTLKLSPVLVGTALAIPSFWDAAVDLFVGYKSDNCHSRFGRRRPFIAVGSIACMLAFGLIWMVPSGMSSTATLAYLLGTLLLFFTCFSFFSVPLTTLAYEMTPDYQERTRVAAFGGFFGKAGEFIYQWIFPLACSAALFGTVMHGVRVVGWGIAVLVMGVMGLVPALFVKERYFKRAVHQEKVRFLPSLRDSFRNRAFVILVALTLCHIVAGMFISSIDYYLLVYHMSGGNVAVGSYWKAILSSAYAIIGIVGIYPVNWMANRIGKRTTLIVTFAMVLVGAAGKWFLFTPGNPWKILLDPLLCGPVWIAINVLTPSMFADVCDLDELTHGQRREGMFGSLFSWIQKSGYSLAYFGTGLALSLSGFNAGLAGHQHASAILSLRLIFTGTTALWALGAIALLCLYPLTKDRAYEIRDELEARRGRI</sequence>
<keyword evidence="2" id="KW-0812">Transmembrane</keyword>
<name>A0A1J5TRH8_9ZZZZ</name>
<evidence type="ECO:0000313" key="3">
    <source>
        <dbReference type="EMBL" id="OIR18909.1"/>
    </source>
</evidence>
<feature type="transmembrane region" description="Helical" evidence="2">
    <location>
        <begin position="266"/>
        <end position="286"/>
    </location>
</feature>
<protein>
    <submittedName>
        <fullName evidence="3">Glucuronide carrier protein</fullName>
    </submittedName>
</protein>
<feature type="transmembrane region" description="Helical" evidence="2">
    <location>
        <begin position="45"/>
        <end position="68"/>
    </location>
</feature>
<feature type="transmembrane region" description="Helical" evidence="2">
    <location>
        <begin position="218"/>
        <end position="238"/>
    </location>
</feature>
<feature type="transmembrane region" description="Helical" evidence="2">
    <location>
        <begin position="144"/>
        <end position="168"/>
    </location>
</feature>
<dbReference type="InterPro" id="IPR039672">
    <property type="entry name" value="MFS_2"/>
</dbReference>
<feature type="transmembrane region" description="Helical" evidence="2">
    <location>
        <begin position="180"/>
        <end position="198"/>
    </location>
</feature>
<dbReference type="EMBL" id="MLJW01000002">
    <property type="protein sequence ID" value="OIR18909.1"/>
    <property type="molecule type" value="Genomic_DNA"/>
</dbReference>
<feature type="transmembrane region" description="Helical" evidence="2">
    <location>
        <begin position="306"/>
        <end position="326"/>
    </location>
</feature>
<feature type="transmembrane region" description="Helical" evidence="2">
    <location>
        <begin position="74"/>
        <end position="93"/>
    </location>
</feature>
<evidence type="ECO:0000256" key="1">
    <source>
        <dbReference type="SAM" id="MobiDB-lite"/>
    </source>
</evidence>
<reference evidence="3" key="1">
    <citation type="submission" date="2016-10" db="EMBL/GenBank/DDBJ databases">
        <title>Sequence of Gallionella enrichment culture.</title>
        <authorList>
            <person name="Poehlein A."/>
            <person name="Muehling M."/>
            <person name="Daniel R."/>
        </authorList>
    </citation>
    <scope>NUCLEOTIDE SEQUENCE</scope>
</reference>
<dbReference type="GO" id="GO:0015293">
    <property type="term" value="F:symporter activity"/>
    <property type="evidence" value="ECO:0007669"/>
    <property type="project" value="InterPro"/>
</dbReference>
<feature type="transmembrane region" description="Helical" evidence="2">
    <location>
        <begin position="452"/>
        <end position="474"/>
    </location>
</feature>